<comment type="subcellular location">
    <subcellularLocation>
        <location evidence="1 5">Nucleus</location>
    </subcellularLocation>
</comment>
<dbReference type="Proteomes" id="UP000192257">
    <property type="component" value="Unassembled WGS sequence"/>
</dbReference>
<protein>
    <recommendedName>
        <fullName evidence="5">Transcription elongation factor 1 homolog</fullName>
    </recommendedName>
</protein>
<dbReference type="GO" id="GO:0008270">
    <property type="term" value="F:zinc ion binding"/>
    <property type="evidence" value="ECO:0007669"/>
    <property type="project" value="UniProtKB-KW"/>
</dbReference>
<dbReference type="GO" id="GO:0008023">
    <property type="term" value="C:transcription elongation factor complex"/>
    <property type="evidence" value="ECO:0007669"/>
    <property type="project" value="TreeGrafter"/>
</dbReference>
<dbReference type="InterPro" id="IPR007808">
    <property type="entry name" value="Elf1"/>
</dbReference>
<sequence>MGGAKKKAAVPIKKESKYKIPSRFDCPLCDAKNSIAVRLIRNTGSAKLHCRSCRAGAGKEYPLLPLEKAVDVFFRFREELMQQDREFLHEHNIETDDMTTKTGLVQLIPKAAVPAAAAAGSRGENTAGRVDTMQRIEFEDEDDGSHFFTPAVAADDEDDGDFAF</sequence>
<evidence type="ECO:0000256" key="4">
    <source>
        <dbReference type="ARBA" id="ARBA00023242"/>
    </source>
</evidence>
<organism evidence="6 7">
    <name type="scientific">Trypanosoma theileri</name>
    <dbReference type="NCBI Taxonomy" id="67003"/>
    <lineage>
        <taxon>Eukaryota</taxon>
        <taxon>Discoba</taxon>
        <taxon>Euglenozoa</taxon>
        <taxon>Kinetoplastea</taxon>
        <taxon>Metakinetoplastina</taxon>
        <taxon>Trypanosomatida</taxon>
        <taxon>Trypanosomatidae</taxon>
        <taxon>Trypanosoma</taxon>
    </lineage>
</organism>
<dbReference type="GeneID" id="39985439"/>
<comment type="similarity">
    <text evidence="2 5">Belongs to the ELOF1 family.</text>
</comment>
<evidence type="ECO:0000256" key="3">
    <source>
        <dbReference type="ARBA" id="ARBA00022833"/>
    </source>
</evidence>
<evidence type="ECO:0000313" key="6">
    <source>
        <dbReference type="EMBL" id="ORC89003.1"/>
    </source>
</evidence>
<dbReference type="GO" id="GO:0000993">
    <property type="term" value="F:RNA polymerase II complex binding"/>
    <property type="evidence" value="ECO:0007669"/>
    <property type="project" value="TreeGrafter"/>
</dbReference>
<dbReference type="Pfam" id="PF05129">
    <property type="entry name" value="Zn_ribbon_Elf1"/>
    <property type="match status" value="1"/>
</dbReference>
<keyword evidence="4 5" id="KW-0539">Nucleus</keyword>
<name>A0A1X0NX11_9TRYP</name>
<proteinExistence type="inferred from homology"/>
<dbReference type="STRING" id="67003.A0A1X0NX11"/>
<evidence type="ECO:0000256" key="2">
    <source>
        <dbReference type="ARBA" id="ARBA00009730"/>
    </source>
</evidence>
<dbReference type="RefSeq" id="XP_028883069.1">
    <property type="nucleotide sequence ID" value="XM_029025659.1"/>
</dbReference>
<dbReference type="PANTHER" id="PTHR20934:SF0">
    <property type="entry name" value="TRANSCRIPTION ELONGATION FACTOR 1 HOMOLOG"/>
    <property type="match status" value="1"/>
</dbReference>
<dbReference type="SUPFAM" id="SSF57783">
    <property type="entry name" value="Zinc beta-ribbon"/>
    <property type="match status" value="1"/>
</dbReference>
<dbReference type="OrthoDB" id="271959at2759"/>
<keyword evidence="5" id="KW-0805">Transcription regulation</keyword>
<dbReference type="Gene3D" id="2.20.25.190">
    <property type="match status" value="1"/>
</dbReference>
<reference evidence="6 7" key="1">
    <citation type="submission" date="2017-03" db="EMBL/GenBank/DDBJ databases">
        <title>An alternative strategy for trypanosome survival in the mammalian bloodstream revealed through genome and transcriptome analysis of the ubiquitous bovine parasite Trypanosoma (Megatrypanum) theileri.</title>
        <authorList>
            <person name="Kelly S."/>
            <person name="Ivens A."/>
            <person name="Mott A."/>
            <person name="O'Neill E."/>
            <person name="Emms D."/>
            <person name="Macleod O."/>
            <person name="Voorheis P."/>
            <person name="Matthews J."/>
            <person name="Matthews K."/>
            <person name="Carrington M."/>
        </authorList>
    </citation>
    <scope>NUCLEOTIDE SEQUENCE [LARGE SCALE GENOMIC DNA]</scope>
    <source>
        <strain evidence="6">Edinburgh</strain>
    </source>
</reference>
<dbReference type="FunFam" id="2.20.25.190:FF:000003">
    <property type="entry name" value="Transcription elongation factor 1 homolog"/>
    <property type="match status" value="1"/>
</dbReference>
<keyword evidence="5" id="KW-0479">Metal-binding</keyword>
<dbReference type="InterPro" id="IPR038567">
    <property type="entry name" value="T_Elf1_sf"/>
</dbReference>
<accession>A0A1X0NX11</accession>
<dbReference type="VEuPathDB" id="TriTrypDB:TM35_000142140"/>
<keyword evidence="5" id="KW-0804">Transcription</keyword>
<keyword evidence="3 5" id="KW-0862">Zinc</keyword>
<evidence type="ECO:0000313" key="7">
    <source>
        <dbReference type="Proteomes" id="UP000192257"/>
    </source>
</evidence>
<dbReference type="PANTHER" id="PTHR20934">
    <property type="entry name" value="TRANSCRIPTION ELONGATION FACTOR 1 HOMOLOG"/>
    <property type="match status" value="1"/>
</dbReference>
<dbReference type="GO" id="GO:0006368">
    <property type="term" value="P:transcription elongation by RNA polymerase II"/>
    <property type="evidence" value="ECO:0007669"/>
    <property type="project" value="TreeGrafter"/>
</dbReference>
<evidence type="ECO:0000256" key="5">
    <source>
        <dbReference type="RuleBase" id="RU364033"/>
    </source>
</evidence>
<dbReference type="AlphaFoldDB" id="A0A1X0NX11"/>
<dbReference type="EMBL" id="NBCO01000014">
    <property type="protein sequence ID" value="ORC89003.1"/>
    <property type="molecule type" value="Genomic_DNA"/>
</dbReference>
<comment type="caution">
    <text evidence="6">The sequence shown here is derived from an EMBL/GenBank/DDBJ whole genome shotgun (WGS) entry which is preliminary data.</text>
</comment>
<keyword evidence="5" id="KW-0863">Zinc-finger</keyword>
<keyword evidence="7" id="KW-1185">Reference proteome</keyword>
<evidence type="ECO:0000256" key="1">
    <source>
        <dbReference type="ARBA" id="ARBA00004123"/>
    </source>
</evidence>
<gene>
    <name evidence="6" type="ORF">TM35_000142140</name>
</gene>
<comment type="function">
    <text evidence="5">Transcription elongation factor implicated in the maintenance of proper chromatin structure in actively transcribed regions.</text>
</comment>